<evidence type="ECO:0000313" key="1">
    <source>
        <dbReference type="EMBL" id="KAF1955154.1"/>
    </source>
</evidence>
<proteinExistence type="predicted"/>
<evidence type="ECO:0000313" key="2">
    <source>
        <dbReference type="Proteomes" id="UP000800035"/>
    </source>
</evidence>
<sequence>MVKTNRFVQVQSSGPLALRTLLNTARVPLVTTSKRSVEHFQGFVLSVSLDLASEYSAKADQAVILSRDLNIFCQSVMDGDLIMPGYSTRLAMTITVAPTLTDTPLRYKEPLATFFTEKTQENLLRPLQTGLRGIKNIRIAGHVAPAIAKVARGTISQDESSNAQKVLENMINEKEKGQNRFHQGALDEACMIWLDTAAEIEKLHAGSSWASLIDQSDEVFIAKIAEIYFLLKLNIAHVQLTGMERPVPGLFALGMLASDALDCAVRSLRKDYWKKDFRWRPSAVHKAKMYYRYAVYWRLEGGKGTLKEALKFINKARELVPNDAAVVREHEKILAGCD</sequence>
<dbReference type="Proteomes" id="UP000800035">
    <property type="component" value="Unassembled WGS sequence"/>
</dbReference>
<dbReference type="EMBL" id="ML976995">
    <property type="protein sequence ID" value="KAF1955154.1"/>
    <property type="molecule type" value="Genomic_DNA"/>
</dbReference>
<accession>A0A6A5TS96</accession>
<gene>
    <name evidence="1" type="ORF">CC80DRAFT_474478</name>
</gene>
<keyword evidence="2" id="KW-1185">Reference proteome</keyword>
<reference evidence="1" key="1">
    <citation type="journal article" date="2020" name="Stud. Mycol.">
        <title>101 Dothideomycetes genomes: a test case for predicting lifestyles and emergence of pathogens.</title>
        <authorList>
            <person name="Haridas S."/>
            <person name="Albert R."/>
            <person name="Binder M."/>
            <person name="Bloem J."/>
            <person name="Labutti K."/>
            <person name="Salamov A."/>
            <person name="Andreopoulos B."/>
            <person name="Baker S."/>
            <person name="Barry K."/>
            <person name="Bills G."/>
            <person name="Bluhm B."/>
            <person name="Cannon C."/>
            <person name="Castanera R."/>
            <person name="Culley D."/>
            <person name="Daum C."/>
            <person name="Ezra D."/>
            <person name="Gonzalez J."/>
            <person name="Henrissat B."/>
            <person name="Kuo A."/>
            <person name="Liang C."/>
            <person name="Lipzen A."/>
            <person name="Lutzoni F."/>
            <person name="Magnuson J."/>
            <person name="Mondo S."/>
            <person name="Nolan M."/>
            <person name="Ohm R."/>
            <person name="Pangilinan J."/>
            <person name="Park H.-J."/>
            <person name="Ramirez L."/>
            <person name="Alfaro M."/>
            <person name="Sun H."/>
            <person name="Tritt A."/>
            <person name="Yoshinaga Y."/>
            <person name="Zwiers L.-H."/>
            <person name="Turgeon B."/>
            <person name="Goodwin S."/>
            <person name="Spatafora J."/>
            <person name="Crous P."/>
            <person name="Grigoriev I."/>
        </authorList>
    </citation>
    <scope>NUCLEOTIDE SEQUENCE</scope>
    <source>
        <strain evidence="1">CBS 675.92</strain>
    </source>
</reference>
<dbReference type="AlphaFoldDB" id="A0A6A5TS96"/>
<organism evidence="1 2">
    <name type="scientific">Byssothecium circinans</name>
    <dbReference type="NCBI Taxonomy" id="147558"/>
    <lineage>
        <taxon>Eukaryota</taxon>
        <taxon>Fungi</taxon>
        <taxon>Dikarya</taxon>
        <taxon>Ascomycota</taxon>
        <taxon>Pezizomycotina</taxon>
        <taxon>Dothideomycetes</taxon>
        <taxon>Pleosporomycetidae</taxon>
        <taxon>Pleosporales</taxon>
        <taxon>Massarineae</taxon>
        <taxon>Massarinaceae</taxon>
        <taxon>Byssothecium</taxon>
    </lineage>
</organism>
<name>A0A6A5TS96_9PLEO</name>
<dbReference type="OrthoDB" id="5229512at2759"/>
<protein>
    <submittedName>
        <fullName evidence="1">Uncharacterized protein</fullName>
    </submittedName>
</protein>